<evidence type="ECO:0000313" key="5">
    <source>
        <dbReference type="Proteomes" id="UP001596456"/>
    </source>
</evidence>
<dbReference type="GO" id="GO:0016746">
    <property type="term" value="F:acyltransferase activity"/>
    <property type="evidence" value="ECO:0007669"/>
    <property type="project" value="UniProtKB-KW"/>
</dbReference>
<dbReference type="InterPro" id="IPR050832">
    <property type="entry name" value="Bact_Acetyltransf"/>
</dbReference>
<proteinExistence type="predicted"/>
<reference evidence="5" key="1">
    <citation type="journal article" date="2019" name="Int. J. Syst. Evol. Microbiol.">
        <title>The Global Catalogue of Microorganisms (GCM) 10K type strain sequencing project: providing services to taxonomists for standard genome sequencing and annotation.</title>
        <authorList>
            <consortium name="The Broad Institute Genomics Platform"/>
            <consortium name="The Broad Institute Genome Sequencing Center for Infectious Disease"/>
            <person name="Wu L."/>
            <person name="Ma J."/>
        </authorList>
    </citation>
    <scope>NUCLEOTIDE SEQUENCE [LARGE SCALE GENOMIC DNA]</scope>
    <source>
        <strain evidence="5">CGMCC 1.16275</strain>
    </source>
</reference>
<comment type="caution">
    <text evidence="4">The sequence shown here is derived from an EMBL/GenBank/DDBJ whole genome shotgun (WGS) entry which is preliminary data.</text>
</comment>
<organism evidence="4 5">
    <name type="scientific">Rhodocista pekingensis</name>
    <dbReference type="NCBI Taxonomy" id="201185"/>
    <lineage>
        <taxon>Bacteria</taxon>
        <taxon>Pseudomonadati</taxon>
        <taxon>Pseudomonadota</taxon>
        <taxon>Alphaproteobacteria</taxon>
        <taxon>Rhodospirillales</taxon>
        <taxon>Azospirillaceae</taxon>
        <taxon>Rhodocista</taxon>
    </lineage>
</organism>
<dbReference type="InterPro" id="IPR016181">
    <property type="entry name" value="Acyl_CoA_acyltransferase"/>
</dbReference>
<evidence type="ECO:0000313" key="4">
    <source>
        <dbReference type="EMBL" id="MFC7334693.1"/>
    </source>
</evidence>
<dbReference type="CDD" id="cd04301">
    <property type="entry name" value="NAT_SF"/>
    <property type="match status" value="1"/>
</dbReference>
<keyword evidence="5" id="KW-1185">Reference proteome</keyword>
<dbReference type="PROSITE" id="PS51186">
    <property type="entry name" value="GNAT"/>
    <property type="match status" value="1"/>
</dbReference>
<dbReference type="EMBL" id="JBHTCM010000018">
    <property type="protein sequence ID" value="MFC7334693.1"/>
    <property type="molecule type" value="Genomic_DNA"/>
</dbReference>
<dbReference type="PANTHER" id="PTHR43877">
    <property type="entry name" value="AMINOALKYLPHOSPHONATE N-ACETYLTRANSFERASE-RELATED-RELATED"/>
    <property type="match status" value="1"/>
</dbReference>
<dbReference type="Proteomes" id="UP001596456">
    <property type="component" value="Unassembled WGS sequence"/>
</dbReference>
<dbReference type="RefSeq" id="WP_377360240.1">
    <property type="nucleotide sequence ID" value="NZ_JBHTCM010000018.1"/>
</dbReference>
<sequence>MGTGITVTPATAGDAADWHRLFADYCTFYGEALPDGVAADVWRRILDPASPVKGLLARAADGGAGGIEGGGVVGLCNYVLHDNTWSVRTDCYLEDLYTDPAARGRGVGRALIGRLVEIGRQAGWRRVYWHTQEDNATARRLYDGVTGGCDAFVRYTVRLV</sequence>
<keyword evidence="1 4" id="KW-0808">Transferase</keyword>
<dbReference type="Pfam" id="PF00583">
    <property type="entry name" value="Acetyltransf_1"/>
    <property type="match status" value="1"/>
</dbReference>
<evidence type="ECO:0000256" key="2">
    <source>
        <dbReference type="ARBA" id="ARBA00023315"/>
    </source>
</evidence>
<gene>
    <name evidence="4" type="ORF">ACFQPS_16110</name>
</gene>
<dbReference type="Gene3D" id="3.40.630.30">
    <property type="match status" value="1"/>
</dbReference>
<dbReference type="EC" id="2.3.1.-" evidence="4"/>
<protein>
    <submittedName>
        <fullName evidence="4">GNAT family N-acetyltransferase</fullName>
        <ecNumber evidence="4">2.3.1.-</ecNumber>
    </submittedName>
</protein>
<dbReference type="InterPro" id="IPR000182">
    <property type="entry name" value="GNAT_dom"/>
</dbReference>
<evidence type="ECO:0000256" key="1">
    <source>
        <dbReference type="ARBA" id="ARBA00022679"/>
    </source>
</evidence>
<feature type="domain" description="N-acetyltransferase" evidence="3">
    <location>
        <begin position="5"/>
        <end position="160"/>
    </location>
</feature>
<accession>A0ABW2KZV2</accession>
<keyword evidence="2 4" id="KW-0012">Acyltransferase</keyword>
<name>A0ABW2KZV2_9PROT</name>
<dbReference type="SUPFAM" id="SSF55729">
    <property type="entry name" value="Acyl-CoA N-acyltransferases (Nat)"/>
    <property type="match status" value="1"/>
</dbReference>
<evidence type="ECO:0000259" key="3">
    <source>
        <dbReference type="PROSITE" id="PS51186"/>
    </source>
</evidence>